<accession>A0A7W3SWT2</accession>
<evidence type="ECO:0000313" key="1">
    <source>
        <dbReference type="EMBL" id="MBA9087671.1"/>
    </source>
</evidence>
<sequence>MMKILINCSCGNEIELTPKTWGKHSYFANTVNGKFRVDQYHVEINKDVTISLEESFINDLTDASEKQEVSQILNNGLEDNFTIDTELKEIRIDCMGCGEYIVLTEF</sequence>
<keyword evidence="2" id="KW-1185">Reference proteome</keyword>
<comment type="caution">
    <text evidence="1">The sequence shown here is derived from an EMBL/GenBank/DDBJ whole genome shotgun (WGS) entry which is preliminary data.</text>
</comment>
<organism evidence="1 2">
    <name type="scientific">Fontibacillus solani</name>
    <dbReference type="NCBI Taxonomy" id="1572857"/>
    <lineage>
        <taxon>Bacteria</taxon>
        <taxon>Bacillati</taxon>
        <taxon>Bacillota</taxon>
        <taxon>Bacilli</taxon>
        <taxon>Bacillales</taxon>
        <taxon>Paenibacillaceae</taxon>
        <taxon>Fontibacillus</taxon>
    </lineage>
</organism>
<reference evidence="1 2" key="1">
    <citation type="submission" date="2020-08" db="EMBL/GenBank/DDBJ databases">
        <title>Genomic Encyclopedia of Type Strains, Phase III (KMG-III): the genomes of soil and plant-associated and newly described type strains.</title>
        <authorList>
            <person name="Whitman W."/>
        </authorList>
    </citation>
    <scope>NUCLEOTIDE SEQUENCE [LARGE SCALE GENOMIC DNA]</scope>
    <source>
        <strain evidence="1 2">CECT 8693</strain>
    </source>
</reference>
<dbReference type="EMBL" id="JACJIP010000034">
    <property type="protein sequence ID" value="MBA9087671.1"/>
    <property type="molecule type" value="Genomic_DNA"/>
</dbReference>
<dbReference type="Proteomes" id="UP000567067">
    <property type="component" value="Unassembled WGS sequence"/>
</dbReference>
<evidence type="ECO:0000313" key="2">
    <source>
        <dbReference type="Proteomes" id="UP000567067"/>
    </source>
</evidence>
<gene>
    <name evidence="1" type="ORF">FHR92_004156</name>
</gene>
<dbReference type="RefSeq" id="WP_182538742.1">
    <property type="nucleotide sequence ID" value="NZ_JACJIP010000034.1"/>
</dbReference>
<name>A0A7W3SWT2_9BACL</name>
<dbReference type="AlphaFoldDB" id="A0A7W3SWT2"/>
<proteinExistence type="predicted"/>
<protein>
    <submittedName>
        <fullName evidence="1">Uncharacterized protein</fullName>
    </submittedName>
</protein>